<dbReference type="GO" id="GO:0008175">
    <property type="term" value="F:tRNA methyltransferase activity"/>
    <property type="evidence" value="ECO:0007669"/>
    <property type="project" value="TreeGrafter"/>
</dbReference>
<dbReference type="Proteomes" id="UP000031512">
    <property type="component" value="Chromosome 1"/>
</dbReference>
<dbReference type="GO" id="GO:0031591">
    <property type="term" value="P:wybutosine biosynthetic process"/>
    <property type="evidence" value="ECO:0007669"/>
    <property type="project" value="TreeGrafter"/>
</dbReference>
<dbReference type="VEuPathDB" id="PiroplasmaDB:BEWA_018950"/>
<dbReference type="EMBL" id="CP001669">
    <property type="protein sequence ID" value="AFZ79050.1"/>
    <property type="molecule type" value="Genomic_DNA"/>
</dbReference>
<proteinExistence type="predicted"/>
<evidence type="ECO:0000256" key="4">
    <source>
        <dbReference type="ARBA" id="ARBA00022679"/>
    </source>
</evidence>
<comment type="catalytic activity">
    <reaction evidence="7">
        <text>4-demethyl-7-[(3S)-3-amino-3-carboxypropyl]wyosine(37) in tRNA(Phe) + S-adenosyl-L-methionine = 7-[(3S)-3-amino-3-carboxypropyl]wyosine(37) in tRNA(Phe) + S-adenosyl-L-homocysteine + H(+)</text>
        <dbReference type="Rhea" id="RHEA:36635"/>
        <dbReference type="Rhea" id="RHEA-COMP:10378"/>
        <dbReference type="Rhea" id="RHEA-COMP:10379"/>
        <dbReference type="ChEBI" id="CHEBI:15378"/>
        <dbReference type="ChEBI" id="CHEBI:57856"/>
        <dbReference type="ChEBI" id="CHEBI:59789"/>
        <dbReference type="ChEBI" id="CHEBI:73543"/>
        <dbReference type="ChEBI" id="CHEBI:73550"/>
        <dbReference type="EC" id="2.1.1.282"/>
    </reaction>
</comment>
<dbReference type="GeneID" id="15806043"/>
<keyword evidence="4" id="KW-0808">Transferase</keyword>
<keyword evidence="3" id="KW-0489">Methyltransferase</keyword>
<dbReference type="GO" id="GO:0005737">
    <property type="term" value="C:cytoplasm"/>
    <property type="evidence" value="ECO:0007669"/>
    <property type="project" value="TreeGrafter"/>
</dbReference>
<dbReference type="Gene3D" id="3.40.50.150">
    <property type="entry name" value="Vaccinia Virus protein VP39"/>
    <property type="match status" value="1"/>
</dbReference>
<evidence type="ECO:0000313" key="10">
    <source>
        <dbReference type="Proteomes" id="UP000031512"/>
    </source>
</evidence>
<dbReference type="InterPro" id="IPR003827">
    <property type="entry name" value="tRNA_yW-synthesising"/>
</dbReference>
<dbReference type="RefSeq" id="XP_004828716.1">
    <property type="nucleotide sequence ID" value="XM_004828659.1"/>
</dbReference>
<evidence type="ECO:0000256" key="6">
    <source>
        <dbReference type="ARBA" id="ARBA00022694"/>
    </source>
</evidence>
<name>L0AU27_THEEQ</name>
<dbReference type="CDD" id="cd02440">
    <property type="entry name" value="AdoMet_MTases"/>
    <property type="match status" value="1"/>
</dbReference>
<evidence type="ECO:0000256" key="5">
    <source>
        <dbReference type="ARBA" id="ARBA00022691"/>
    </source>
</evidence>
<organism evidence="9 10">
    <name type="scientific">Theileria equi strain WA</name>
    <dbReference type="NCBI Taxonomy" id="1537102"/>
    <lineage>
        <taxon>Eukaryota</taxon>
        <taxon>Sar</taxon>
        <taxon>Alveolata</taxon>
        <taxon>Apicomplexa</taxon>
        <taxon>Aconoidasida</taxon>
        <taxon>Piroplasmida</taxon>
        <taxon>Theileriidae</taxon>
        <taxon>Theileria</taxon>
    </lineage>
</organism>
<dbReference type="SUPFAM" id="SSF50965">
    <property type="entry name" value="Galactose oxidase, central domain"/>
    <property type="match status" value="1"/>
</dbReference>
<dbReference type="InterPro" id="IPR056743">
    <property type="entry name" value="TRM5-TYW2-like_MTfase"/>
</dbReference>
<feature type="domain" description="SAM-dependent methyltransferase TRM5/TYW2-type" evidence="8">
    <location>
        <begin position="917"/>
        <end position="1235"/>
    </location>
</feature>
<reference evidence="9 10" key="1">
    <citation type="journal article" date="2012" name="BMC Genomics">
        <title>Comparative genomic analysis and phylogenetic position of Theileria equi.</title>
        <authorList>
            <person name="Kappmeyer L.S."/>
            <person name="Thiagarajan M."/>
            <person name="Herndon D.R."/>
            <person name="Ramsay J.D."/>
            <person name="Caler E."/>
            <person name="Djikeng A."/>
            <person name="Gillespie J.J."/>
            <person name="Lau A.O."/>
            <person name="Roalson E.H."/>
            <person name="Silva J.C."/>
            <person name="Silva M.G."/>
            <person name="Suarez C.E."/>
            <person name="Ueti M.W."/>
            <person name="Nene V.M."/>
            <person name="Mealey R.H."/>
            <person name="Knowles D.P."/>
            <person name="Brayton K.A."/>
        </authorList>
    </citation>
    <scope>NUCLEOTIDE SEQUENCE [LARGE SCALE GENOMIC DNA]</scope>
    <source>
        <strain evidence="9 10">WA</strain>
    </source>
</reference>
<evidence type="ECO:0000256" key="2">
    <source>
        <dbReference type="ARBA" id="ARBA00012750"/>
    </source>
</evidence>
<dbReference type="InterPro" id="IPR036602">
    <property type="entry name" value="tRNA_yW-synthesising-like_sf"/>
</dbReference>
<comment type="pathway">
    <text evidence="1">tRNA modification; wybutosine-tRNA(Phe) biosynthesis.</text>
</comment>
<dbReference type="KEGG" id="beq:BEWA_018950"/>
<keyword evidence="6" id="KW-0819">tRNA processing</keyword>
<evidence type="ECO:0000256" key="7">
    <source>
        <dbReference type="ARBA" id="ARBA00049202"/>
    </source>
</evidence>
<dbReference type="SUPFAM" id="SSF111278">
    <property type="entry name" value="SSo0622-like"/>
    <property type="match status" value="1"/>
</dbReference>
<accession>L0AU27</accession>
<dbReference type="PROSITE" id="PS51684">
    <property type="entry name" value="SAM_MT_TRM5_TYW2"/>
    <property type="match status" value="1"/>
</dbReference>
<dbReference type="AlphaFoldDB" id="L0AU27"/>
<evidence type="ECO:0000256" key="1">
    <source>
        <dbReference type="ARBA" id="ARBA00004797"/>
    </source>
</evidence>
<keyword evidence="10" id="KW-1185">Reference proteome</keyword>
<protein>
    <recommendedName>
        <fullName evidence="2">tRNA(Phe) 7-[(3-amino-3-carboxypropyl)-4-demethylwyosine(37)-N(4)]-methyltransferase</fullName>
        <ecNumber evidence="2">2.1.1.282</ecNumber>
    </recommendedName>
</protein>
<evidence type="ECO:0000256" key="3">
    <source>
        <dbReference type="ARBA" id="ARBA00022603"/>
    </source>
</evidence>
<dbReference type="InterPro" id="IPR029063">
    <property type="entry name" value="SAM-dependent_MTases_sf"/>
</dbReference>
<dbReference type="eggNOG" id="KOG1227">
    <property type="taxonomic scope" value="Eukaryota"/>
</dbReference>
<keyword evidence="5" id="KW-0949">S-adenosyl-L-methionine</keyword>
<dbReference type="UniPathway" id="UPA00375"/>
<dbReference type="InterPro" id="IPR030382">
    <property type="entry name" value="MeTrfase_TRM5/TYW2"/>
</dbReference>
<evidence type="ECO:0000313" key="9">
    <source>
        <dbReference type="EMBL" id="AFZ79050.1"/>
    </source>
</evidence>
<evidence type="ECO:0000259" key="8">
    <source>
        <dbReference type="PROSITE" id="PS51684"/>
    </source>
</evidence>
<dbReference type="Pfam" id="PF02676">
    <property type="entry name" value="TYW3"/>
    <property type="match status" value="1"/>
</dbReference>
<dbReference type="InterPro" id="IPR011043">
    <property type="entry name" value="Gal_Oxase/kelch_b-propeller"/>
</dbReference>
<dbReference type="EC" id="2.1.1.282" evidence="2"/>
<dbReference type="Gene3D" id="2.120.10.80">
    <property type="entry name" value="Kelch-type beta propeller"/>
    <property type="match status" value="1"/>
</dbReference>
<sequence length="1237" mass="140390">MKFSAESVHKLLGSELFEGIYDGTREYVFPNLNPSSNKGALDANNQQFVTSIYRNLRRIIITLNPAKNIADVNNKANNDSTGTTLELLLDQPLVTFINKEDCKKIGVLDKYDWDSNINVDKSLKGSVDVLLQPLLRLLLKTGDYVTTSCCSGRISIFENSENDLLIHSRGQNIYGRSGRILFSSHCHVIDSHIDNINHILTSHVSEKHMCYRNEGVENDNIRSDASSFDAEWDTSSSDVEYNAEKQVIIKFEPFIIHVECKDIPSALRLLRICKFSGLKQSGIVSYSNRLILAIRGISVLESPILHRCYREIRDESGNVKSQIFESSNWLVAPSYFRYLISTCNQKLTQNMRQIVRFYWICRNEFSELYDFVPVDTTSDSTSEIILPINNEAKYVIRCNTFGENVGKMLSLQRYKCCVASNGRFVCLFGGYSRGNSNDIALFDLKNVNGGFKIMHTINGPDCFKDASIISDKKANFIIVGGRTSVMSISSDVWVLQISDNMQTNWVKCKCENTRSLPKPRFRHAICLKESDCSSTVFYMSGGVSTVKPIDEGLISDIWEGTIDFTHKNGVLTDAVIKWVCLSDAQSGSVGWCSGTIFHSVSLNSIVFVGGYLSHRSTFSTTPKHIEELYVFNLSSLEFSNINVRSANEFISKNNSKSDDLHIYPLQRMAHSMVQISNDEFIVLGGIVSGHFINDIWYLNAKYWFWYCIGALPSVRTHARCGLAFVNFKLDGCEHRELWTLGGGSMIAVFGTHFDPPSRLIVSCTKKCKRSVLLKTNTQLSVLCVTAKNAIKKVKQFLEDNKIYDKHRKIVYIDRNQYIRIYLYNEFRVITPSDVLEYNICALVPIYTTNLDLINGIDEELKRHLFFDAGDCVFQANLMDFERLELQKEKSDVCSQLKILVTKTLNGCVKNLEFPKKYDKIGDALIFSKKEMVTIASVMDHSSWSFIAKELGVTSIGIIDEIVGEKRIPELQLLFGDGNVKQKENGVYYLFNIEKNMFSSGNGTERIRIPKMYFGYLNTSQQESIKKPEIVVDLFCGIGYFVLPLLKYTDSSRVKQVFACDINHDAIDNLNSGVKYNGIQEDRVVTHVGNSEFFGIDFGFEFVNKAHRVFLGLIPYSECAWESSLRAIDKEYGGMIHVHGVSELIVLQSISYFKLIKSTEKWPILDEGNTSVCKPSRSEAWKTQFPQHVLKSFHELCKSSPIMEGRSWTLEILHVEVVKKYSPYKYHIVVDLNITPCQ</sequence>
<dbReference type="PANTHER" id="PTHR23245:SF31">
    <property type="entry name" value="TRNA WYBUTOSINE-SYNTHESIZING PROTEIN 3 HOMOLOG"/>
    <property type="match status" value="1"/>
</dbReference>
<dbReference type="SUPFAM" id="SSF53335">
    <property type="entry name" value="S-adenosyl-L-methionine-dependent methyltransferases"/>
    <property type="match status" value="1"/>
</dbReference>
<dbReference type="InterPro" id="IPR015915">
    <property type="entry name" value="Kelch-typ_b-propeller"/>
</dbReference>
<gene>
    <name evidence="9" type="ORF">BEWA_018950</name>
</gene>
<dbReference type="PANTHER" id="PTHR23245">
    <property type="entry name" value="TRNA METHYLTRANSFERASE"/>
    <property type="match status" value="1"/>
</dbReference>
<dbReference type="OrthoDB" id="408788at2759"/>
<dbReference type="Pfam" id="PF02475">
    <property type="entry name" value="TRM5-TYW2_MTfase"/>
    <property type="match status" value="1"/>
</dbReference>
<dbReference type="Gene3D" id="3.30.1960.10">
    <property type="entry name" value="tRNA wybutosine-synthesizing-like"/>
    <property type="match status" value="1"/>
</dbReference>
<dbReference type="GO" id="GO:0030488">
    <property type="term" value="P:tRNA methylation"/>
    <property type="evidence" value="ECO:0007669"/>
    <property type="project" value="TreeGrafter"/>
</dbReference>
<dbReference type="eggNOG" id="KOG1228">
    <property type="taxonomic scope" value="Eukaryota"/>
</dbReference>
<dbReference type="STRING" id="1537102.L0AU27"/>